<evidence type="ECO:0000256" key="1">
    <source>
        <dbReference type="ARBA" id="ARBA00007613"/>
    </source>
</evidence>
<dbReference type="EMBL" id="PJNI01000002">
    <property type="protein sequence ID" value="PKR81526.1"/>
    <property type="molecule type" value="Genomic_DNA"/>
</dbReference>
<evidence type="ECO:0000313" key="2">
    <source>
        <dbReference type="EMBL" id="PKR81526.1"/>
    </source>
</evidence>
<dbReference type="RefSeq" id="WP_101333540.1">
    <property type="nucleotide sequence ID" value="NZ_PJNI01000002.1"/>
</dbReference>
<name>A0A2I0R4L5_9FLAO</name>
<dbReference type="AlphaFoldDB" id="A0A2I0R4L5"/>
<protein>
    <submittedName>
        <fullName evidence="2">TolC family protein</fullName>
    </submittedName>
</protein>
<evidence type="ECO:0000313" key="3">
    <source>
        <dbReference type="Proteomes" id="UP000236654"/>
    </source>
</evidence>
<gene>
    <name evidence="2" type="ORF">CW751_03090</name>
</gene>
<dbReference type="Gene3D" id="1.20.1600.10">
    <property type="entry name" value="Outer membrane efflux proteins (OEP)"/>
    <property type="match status" value="1"/>
</dbReference>
<dbReference type="InterPro" id="IPR010131">
    <property type="entry name" value="MdtP/NodT-like"/>
</dbReference>
<comment type="caution">
    <text evidence="2">The sequence shown here is derived from an EMBL/GenBank/DDBJ whole genome shotgun (WGS) entry which is preliminary data.</text>
</comment>
<organism evidence="2 3">
    <name type="scientific">Brumimicrobium salinarum</name>
    <dbReference type="NCBI Taxonomy" id="2058658"/>
    <lineage>
        <taxon>Bacteria</taxon>
        <taxon>Pseudomonadati</taxon>
        <taxon>Bacteroidota</taxon>
        <taxon>Flavobacteriia</taxon>
        <taxon>Flavobacteriales</taxon>
        <taxon>Crocinitomicaceae</taxon>
        <taxon>Brumimicrobium</taxon>
    </lineage>
</organism>
<dbReference type="GO" id="GO:0015562">
    <property type="term" value="F:efflux transmembrane transporter activity"/>
    <property type="evidence" value="ECO:0007669"/>
    <property type="project" value="InterPro"/>
</dbReference>
<dbReference type="Pfam" id="PF02321">
    <property type="entry name" value="OEP"/>
    <property type="match status" value="1"/>
</dbReference>
<dbReference type="InterPro" id="IPR003423">
    <property type="entry name" value="OMP_efflux"/>
</dbReference>
<dbReference type="OrthoDB" id="9791261at2"/>
<sequence length="434" mass="50140">MVHRIITQISLLIFLGIFSRGIYAQDTLSLNKKEAETLFLQNNLSLLVEHLAISKAEAELIQAKVWPNPTLTIDQVNLWKPKSKIQGQELVPPLSGDFGRNQQFGISIEQLIITAGKRKKLMALEKVNIEQSKRYFENVLRNLKIEFRMLLNEMNYLQNYHSVYSKQLESIQQLTDAYRNQVDAGFLNKGEFFRLKAMNLEILNDLRELENEIETTSFQLKQLMHLPSNTIFQLKQENLAADFSNLEMLNIAALIDTARTNRPEYQISKLQQEYAQHLLKVEKAERIPNLSLIGEYNRGDAIYTDFVGFGVALDLPIFNRNKGNIRKAELAIKQAELEEEFTTSAIEKEITLAVFQLRKALQFSEAIEENYTEELDQVLTAYTENFKNKNMGIIQYLDFLEAYLENKNIILQSEIELMNKAEELNYAVGKDVIK</sequence>
<keyword evidence="3" id="KW-1185">Reference proteome</keyword>
<dbReference type="PANTHER" id="PTHR30203">
    <property type="entry name" value="OUTER MEMBRANE CATION EFFLUX PROTEIN"/>
    <property type="match status" value="1"/>
</dbReference>
<reference evidence="2 3" key="1">
    <citation type="submission" date="2017-12" db="EMBL/GenBank/DDBJ databases">
        <title>The draft genome sequence of Brumimicrobium saltpan LHR20.</title>
        <authorList>
            <person name="Do Z.-J."/>
            <person name="Luo H.-R."/>
        </authorList>
    </citation>
    <scope>NUCLEOTIDE SEQUENCE [LARGE SCALE GENOMIC DNA]</scope>
    <source>
        <strain evidence="2 3">LHR20</strain>
    </source>
</reference>
<dbReference type="Proteomes" id="UP000236654">
    <property type="component" value="Unassembled WGS sequence"/>
</dbReference>
<proteinExistence type="inferred from homology"/>
<dbReference type="SUPFAM" id="SSF56954">
    <property type="entry name" value="Outer membrane efflux proteins (OEP)"/>
    <property type="match status" value="1"/>
</dbReference>
<dbReference type="PANTHER" id="PTHR30203:SF23">
    <property type="entry name" value="OUTER MEMBRANE EFFLUX PROTEIN"/>
    <property type="match status" value="1"/>
</dbReference>
<comment type="similarity">
    <text evidence="1">Belongs to the outer membrane factor (OMF) (TC 1.B.17) family.</text>
</comment>
<accession>A0A2I0R4L5</accession>